<dbReference type="AlphaFoldDB" id="A0A9Q0WTV0"/>
<evidence type="ECO:0000313" key="9">
    <source>
        <dbReference type="EMBL" id="KAJ6772959.1"/>
    </source>
</evidence>
<keyword evidence="6 8" id="KW-1133">Transmembrane helix</keyword>
<reference evidence="9" key="2">
    <citation type="journal article" date="2023" name="Int. J. Mol. Sci.">
        <title>De Novo Assembly and Annotation of 11 Diverse Shrub Willow (Salix) Genomes Reveals Novel Gene Organization in Sex-Linked Regions.</title>
        <authorList>
            <person name="Hyden B."/>
            <person name="Feng K."/>
            <person name="Yates T.B."/>
            <person name="Jawdy S."/>
            <person name="Cereghino C."/>
            <person name="Smart L.B."/>
            <person name="Muchero W."/>
        </authorList>
    </citation>
    <scope>NUCLEOTIDE SEQUENCE</scope>
    <source>
        <tissue evidence="9">Shoot tip</tissue>
    </source>
</reference>
<accession>A0A9Q0WTV0</accession>
<evidence type="ECO:0000256" key="2">
    <source>
        <dbReference type="ARBA" id="ARBA00022448"/>
    </source>
</evidence>
<dbReference type="Pfam" id="PF03222">
    <property type="entry name" value="Trp_Tyr_perm"/>
    <property type="match status" value="1"/>
</dbReference>
<evidence type="ECO:0000256" key="5">
    <source>
        <dbReference type="ARBA" id="ARBA00022692"/>
    </source>
</evidence>
<protein>
    <submittedName>
        <fullName evidence="9">TRYPTOPHAN/TYROSINE PERMEASE</fullName>
    </submittedName>
</protein>
<reference evidence="9" key="1">
    <citation type="submission" date="2022-11" db="EMBL/GenBank/DDBJ databases">
        <authorList>
            <person name="Hyden B.L."/>
            <person name="Feng K."/>
            <person name="Yates T."/>
            <person name="Jawdy S."/>
            <person name="Smart L.B."/>
            <person name="Muchero W."/>
        </authorList>
    </citation>
    <scope>NUCLEOTIDE SEQUENCE</scope>
    <source>
        <tissue evidence="9">Shoot tip</tissue>
    </source>
</reference>
<evidence type="ECO:0000256" key="8">
    <source>
        <dbReference type="SAM" id="Phobius"/>
    </source>
</evidence>
<comment type="subcellular location">
    <subcellularLocation>
        <location evidence="1">Cell inner membrane</location>
        <topology evidence="1">Multi-pass membrane protein</topology>
    </subcellularLocation>
</comment>
<gene>
    <name evidence="9" type="ORF">OIU74_019055</name>
</gene>
<evidence type="ECO:0000256" key="7">
    <source>
        <dbReference type="ARBA" id="ARBA00023136"/>
    </source>
</evidence>
<keyword evidence="4" id="KW-0997">Cell inner membrane</keyword>
<feature type="transmembrane region" description="Helical" evidence="8">
    <location>
        <begin position="185"/>
        <end position="208"/>
    </location>
</feature>
<keyword evidence="3" id="KW-1003">Cell membrane</keyword>
<dbReference type="PANTHER" id="PTHR32195:SF24">
    <property type="entry name" value="TRYPTOPHAN OR TYROSINE TRANSPORTER PROTEIN"/>
    <property type="match status" value="1"/>
</dbReference>
<feature type="transmembrane region" description="Helical" evidence="8">
    <location>
        <begin position="116"/>
        <end position="138"/>
    </location>
</feature>
<dbReference type="Proteomes" id="UP001151752">
    <property type="component" value="Chromosome 10"/>
</dbReference>
<evidence type="ECO:0000256" key="3">
    <source>
        <dbReference type="ARBA" id="ARBA00022475"/>
    </source>
</evidence>
<keyword evidence="7 8" id="KW-0472">Membrane</keyword>
<evidence type="ECO:0000256" key="1">
    <source>
        <dbReference type="ARBA" id="ARBA00004429"/>
    </source>
</evidence>
<name>A0A9Q0WTV0_9ROSI</name>
<evidence type="ECO:0000256" key="4">
    <source>
        <dbReference type="ARBA" id="ARBA00022519"/>
    </source>
</evidence>
<evidence type="ECO:0000313" key="10">
    <source>
        <dbReference type="Proteomes" id="UP001151752"/>
    </source>
</evidence>
<sequence>MIVCWGFLLVEALLLVEINVGLRRMRGKNEDESELEVISIRTMAQETLGDWGGALATITYVFLGYTSMIAYSSKSGEILFHLVNLPESVSSCLFTTIFTMLISVGGTRATDQVNQWLTASMIGLLLAIEVIAVAFGGWSGLEGSGDWGKVPATIPVMIFALVYHDLAPVLCAYLGGDLKRLRASVLLGSIVPLLALLVWDAIALGLSAQAGQVVDPVELLMSERWSGVSYLVEVFSLLAVATSLIGTLLGFLEFFKEQLKNFSRDSKPTRTLQVNVFLPPRFLTLPHSGYLPAQVLLSIKSSLIRSVEQNAKILQEPIGMGGWWARNKISFTAMAMAVAPTLVVSTIVPDAFSAATDIAVSPCKDAKQRHTRN</sequence>
<feature type="transmembrane region" description="Helical" evidence="8">
    <location>
        <begin position="78"/>
        <end position="104"/>
    </location>
</feature>
<organism evidence="9 10">
    <name type="scientific">Salix koriyanagi</name>
    <dbReference type="NCBI Taxonomy" id="2511006"/>
    <lineage>
        <taxon>Eukaryota</taxon>
        <taxon>Viridiplantae</taxon>
        <taxon>Streptophyta</taxon>
        <taxon>Embryophyta</taxon>
        <taxon>Tracheophyta</taxon>
        <taxon>Spermatophyta</taxon>
        <taxon>Magnoliopsida</taxon>
        <taxon>eudicotyledons</taxon>
        <taxon>Gunneridae</taxon>
        <taxon>Pentapetalae</taxon>
        <taxon>rosids</taxon>
        <taxon>fabids</taxon>
        <taxon>Malpighiales</taxon>
        <taxon>Salicaceae</taxon>
        <taxon>Saliceae</taxon>
        <taxon>Salix</taxon>
    </lineage>
</organism>
<dbReference type="GO" id="GO:0005886">
    <property type="term" value="C:plasma membrane"/>
    <property type="evidence" value="ECO:0007669"/>
    <property type="project" value="UniProtKB-SubCell"/>
</dbReference>
<dbReference type="InterPro" id="IPR018227">
    <property type="entry name" value="Amino_acid_transport_2"/>
</dbReference>
<feature type="transmembrane region" description="Helical" evidence="8">
    <location>
        <begin position="51"/>
        <end position="72"/>
    </location>
</feature>
<feature type="transmembrane region" description="Helical" evidence="8">
    <location>
        <begin position="150"/>
        <end position="173"/>
    </location>
</feature>
<keyword evidence="2" id="KW-0813">Transport</keyword>
<dbReference type="EMBL" id="JAPFFM010000002">
    <property type="protein sequence ID" value="KAJ6772959.1"/>
    <property type="molecule type" value="Genomic_DNA"/>
</dbReference>
<dbReference type="Gene3D" id="1.20.1740.10">
    <property type="entry name" value="Amino acid/polyamine transporter I"/>
    <property type="match status" value="1"/>
</dbReference>
<evidence type="ECO:0000256" key="6">
    <source>
        <dbReference type="ARBA" id="ARBA00022989"/>
    </source>
</evidence>
<feature type="transmembrane region" description="Helical" evidence="8">
    <location>
        <begin position="6"/>
        <end position="22"/>
    </location>
</feature>
<feature type="transmembrane region" description="Helical" evidence="8">
    <location>
        <begin position="228"/>
        <end position="255"/>
    </location>
</feature>
<comment type="caution">
    <text evidence="9">The sequence shown here is derived from an EMBL/GenBank/DDBJ whole genome shotgun (WGS) entry which is preliminary data.</text>
</comment>
<dbReference type="GO" id="GO:0003333">
    <property type="term" value="P:amino acid transmembrane transport"/>
    <property type="evidence" value="ECO:0007669"/>
    <property type="project" value="InterPro"/>
</dbReference>
<dbReference type="PANTHER" id="PTHR32195">
    <property type="entry name" value="OS07G0662800 PROTEIN"/>
    <property type="match status" value="1"/>
</dbReference>
<keyword evidence="5 8" id="KW-0812">Transmembrane</keyword>
<dbReference type="EMBL" id="JAPFFM010000002">
    <property type="protein sequence ID" value="KAJ6772961.1"/>
    <property type="molecule type" value="Genomic_DNA"/>
</dbReference>
<keyword evidence="10" id="KW-1185">Reference proteome</keyword>
<proteinExistence type="predicted"/>